<dbReference type="Proteomes" id="UP000245429">
    <property type="component" value="Chromosome"/>
</dbReference>
<reference evidence="1 2" key="1">
    <citation type="submission" date="2018-05" db="EMBL/GenBank/DDBJ databases">
        <title>Flavobacterium sp. MEBiC07310.</title>
        <authorList>
            <person name="Baek K."/>
        </authorList>
    </citation>
    <scope>NUCLEOTIDE SEQUENCE [LARGE SCALE GENOMIC DNA]</scope>
    <source>
        <strain evidence="1 2">MEBiC07310</strain>
    </source>
</reference>
<accession>A0A2U8QSY0</accession>
<dbReference type="AlphaFoldDB" id="A0A2U8QSY0"/>
<evidence type="ECO:0000313" key="1">
    <source>
        <dbReference type="EMBL" id="AWM13263.1"/>
    </source>
</evidence>
<keyword evidence="2" id="KW-1185">Reference proteome</keyword>
<dbReference type="KEGG" id="fse:DI487_04885"/>
<organism evidence="1 2">
    <name type="scientific">Flavobacterium sediminis</name>
    <dbReference type="NCBI Taxonomy" id="2201181"/>
    <lineage>
        <taxon>Bacteria</taxon>
        <taxon>Pseudomonadati</taxon>
        <taxon>Bacteroidota</taxon>
        <taxon>Flavobacteriia</taxon>
        <taxon>Flavobacteriales</taxon>
        <taxon>Flavobacteriaceae</taxon>
        <taxon>Flavobacterium</taxon>
    </lineage>
</organism>
<name>A0A2U8QSY0_9FLAO</name>
<proteinExistence type="predicted"/>
<gene>
    <name evidence="1" type="ORF">DI487_04885</name>
</gene>
<sequence>MTIDNIKYQNCYWLNHKVQNKDYYFMISLKKENVFNESLISNLRPIFEYIARIFFMSNSLIEVNNHNQKIIKQKVAYVFDAQNALHFVKNKLSPVTATIGLIDRYFKQEINSEQKKYIEGRLKNNNNSNEIKGIIKKAEILIKGVDNIIDENDEIISLKTLVDDIRKHWYFHFNNIDDVIINIDDLSDFDIEINQMMFDFVFTDIIENINKYGTHVRKVEISIQEDFVTIKFVNEIKDFERNKLDLDEIVSLYNLKDNDEIYSRKTHGLSFIRRLLRKKNINNRIFIDQENKTFNNEIKIKKLRNENISV</sequence>
<evidence type="ECO:0000313" key="2">
    <source>
        <dbReference type="Proteomes" id="UP000245429"/>
    </source>
</evidence>
<protein>
    <submittedName>
        <fullName evidence="1">Uncharacterized protein</fullName>
    </submittedName>
</protein>
<dbReference type="EMBL" id="CP029463">
    <property type="protein sequence ID" value="AWM13263.1"/>
    <property type="molecule type" value="Genomic_DNA"/>
</dbReference>